<evidence type="ECO:0000256" key="3">
    <source>
        <dbReference type="ARBA" id="ARBA00022448"/>
    </source>
</evidence>
<gene>
    <name evidence="7" type="primary">mdtE_1</name>
    <name evidence="7" type="ORF">NCTC11429_04571</name>
</gene>
<name>A0A4U9VXM8_9SPHI</name>
<evidence type="ECO:0000256" key="1">
    <source>
        <dbReference type="ARBA" id="ARBA00004196"/>
    </source>
</evidence>
<dbReference type="Proteomes" id="UP000308196">
    <property type="component" value="Chromosome"/>
</dbReference>
<evidence type="ECO:0000313" key="8">
    <source>
        <dbReference type="Proteomes" id="UP000308196"/>
    </source>
</evidence>
<proteinExistence type="inferred from homology"/>
<dbReference type="InterPro" id="IPR006143">
    <property type="entry name" value="RND_pump_MFP"/>
</dbReference>
<evidence type="ECO:0000256" key="2">
    <source>
        <dbReference type="ARBA" id="ARBA00009477"/>
    </source>
</evidence>
<dbReference type="InterPro" id="IPR058792">
    <property type="entry name" value="Beta-barrel_RND_2"/>
</dbReference>
<organism evidence="7 8">
    <name type="scientific">Sphingobacterium thalpophilum</name>
    <dbReference type="NCBI Taxonomy" id="259"/>
    <lineage>
        <taxon>Bacteria</taxon>
        <taxon>Pseudomonadati</taxon>
        <taxon>Bacteroidota</taxon>
        <taxon>Sphingobacteriia</taxon>
        <taxon>Sphingobacteriales</taxon>
        <taxon>Sphingobacteriaceae</taxon>
        <taxon>Sphingobacterium</taxon>
    </lineage>
</organism>
<evidence type="ECO:0000259" key="6">
    <source>
        <dbReference type="Pfam" id="PF25967"/>
    </source>
</evidence>
<dbReference type="GeneID" id="78465149"/>
<evidence type="ECO:0000259" key="4">
    <source>
        <dbReference type="Pfam" id="PF25917"/>
    </source>
</evidence>
<feature type="domain" description="Multidrug resistance protein MdtA-like C-terminal permuted SH3" evidence="6">
    <location>
        <begin position="287"/>
        <end position="341"/>
    </location>
</feature>
<feature type="domain" description="Multidrug resistance protein MdtA-like barrel-sandwich hybrid" evidence="4">
    <location>
        <begin position="72"/>
        <end position="193"/>
    </location>
</feature>
<dbReference type="AlphaFoldDB" id="A0A4U9VXM8"/>
<evidence type="ECO:0000313" key="7">
    <source>
        <dbReference type="EMBL" id="VTR52376.1"/>
    </source>
</evidence>
<sequence length="358" mass="39089">MIYELTKSKSRLLIPLLGMLLVTCQRRPDNKSGDAPAPNAAAAQLPVDIITAQEEELQQHETAIGSLMPYQEVSIVSEIAQRITHVAFKDGAYVDRGTTLYTLNDTEIRARLKQVDAELELAQINKDRLHNLLNNETVNQQEYDEALMRFRSLAAQQDLLRAELAKTVIKAPFSGRIGISKVHTGAYVIPGTALVDLQDQTNLKVDFSIPERYFQLINKGTKVHFTTELSDQPLEAKVVATEPGLNTEGRSLQAQALVSNVNGKLRPGLSAKIYFGTSDHGAKGIKVPTEALMPDGNGYHAFIIKNGKAKPVPVNITNRTETEAIVTSGLTSGDSVIISNLLRLAADTPVKAVTQTNQ</sequence>
<dbReference type="Pfam" id="PF25967">
    <property type="entry name" value="RND-MFP_C"/>
    <property type="match status" value="1"/>
</dbReference>
<dbReference type="SUPFAM" id="SSF111369">
    <property type="entry name" value="HlyD-like secretion proteins"/>
    <property type="match status" value="1"/>
</dbReference>
<dbReference type="Pfam" id="PF25954">
    <property type="entry name" value="Beta-barrel_RND_2"/>
    <property type="match status" value="1"/>
</dbReference>
<accession>A0A4U9VXM8</accession>
<feature type="domain" description="CusB-like beta-barrel" evidence="5">
    <location>
        <begin position="205"/>
        <end position="277"/>
    </location>
</feature>
<dbReference type="NCBIfam" id="TIGR01730">
    <property type="entry name" value="RND_mfp"/>
    <property type="match status" value="1"/>
</dbReference>
<dbReference type="STRING" id="1123265.GCA_000686625_03497"/>
<dbReference type="Gene3D" id="2.40.30.170">
    <property type="match status" value="1"/>
</dbReference>
<keyword evidence="3" id="KW-0813">Transport</keyword>
<dbReference type="PANTHER" id="PTHR30469:SF11">
    <property type="entry name" value="BLL4320 PROTEIN"/>
    <property type="match status" value="1"/>
</dbReference>
<dbReference type="Gene3D" id="2.40.420.20">
    <property type="match status" value="1"/>
</dbReference>
<dbReference type="Pfam" id="PF25917">
    <property type="entry name" value="BSH_RND"/>
    <property type="match status" value="1"/>
</dbReference>
<dbReference type="GO" id="GO:0015562">
    <property type="term" value="F:efflux transmembrane transporter activity"/>
    <property type="evidence" value="ECO:0007669"/>
    <property type="project" value="TreeGrafter"/>
</dbReference>
<dbReference type="RefSeq" id="WP_028070245.1">
    <property type="nucleotide sequence ID" value="NZ_LR590484.1"/>
</dbReference>
<dbReference type="Gene3D" id="2.40.50.100">
    <property type="match status" value="1"/>
</dbReference>
<dbReference type="KEGG" id="stha:NCTC11429_04571"/>
<evidence type="ECO:0000259" key="5">
    <source>
        <dbReference type="Pfam" id="PF25954"/>
    </source>
</evidence>
<protein>
    <submittedName>
        <fullName evidence="7">Multidrug resistance protein MdtE</fullName>
    </submittedName>
</protein>
<dbReference type="PANTHER" id="PTHR30469">
    <property type="entry name" value="MULTIDRUG RESISTANCE PROTEIN MDTA"/>
    <property type="match status" value="1"/>
</dbReference>
<comment type="subcellular location">
    <subcellularLocation>
        <location evidence="1">Cell envelope</location>
    </subcellularLocation>
</comment>
<dbReference type="GO" id="GO:1990281">
    <property type="term" value="C:efflux pump complex"/>
    <property type="evidence" value="ECO:0007669"/>
    <property type="project" value="TreeGrafter"/>
</dbReference>
<dbReference type="EMBL" id="LR590484">
    <property type="protein sequence ID" value="VTR52376.1"/>
    <property type="molecule type" value="Genomic_DNA"/>
</dbReference>
<reference evidence="7 8" key="1">
    <citation type="submission" date="2019-05" db="EMBL/GenBank/DDBJ databases">
        <authorList>
            <consortium name="Pathogen Informatics"/>
        </authorList>
    </citation>
    <scope>NUCLEOTIDE SEQUENCE [LARGE SCALE GENOMIC DNA]</scope>
    <source>
        <strain evidence="7 8">NCTC11429</strain>
    </source>
</reference>
<dbReference type="InterPro" id="IPR058625">
    <property type="entry name" value="MdtA-like_BSH"/>
</dbReference>
<dbReference type="Gene3D" id="1.10.287.470">
    <property type="entry name" value="Helix hairpin bin"/>
    <property type="match status" value="1"/>
</dbReference>
<dbReference type="InterPro" id="IPR058627">
    <property type="entry name" value="MdtA-like_C"/>
</dbReference>
<comment type="similarity">
    <text evidence="2">Belongs to the membrane fusion protein (MFP) (TC 8.A.1) family.</text>
</comment>